<dbReference type="GO" id="GO:0006777">
    <property type="term" value="P:Mo-molybdopterin cofactor biosynthetic process"/>
    <property type="evidence" value="ECO:0007669"/>
    <property type="project" value="UniProtKB-KW"/>
</dbReference>
<dbReference type="InterPro" id="IPR029044">
    <property type="entry name" value="Nucleotide-diphossugar_trans"/>
</dbReference>
<evidence type="ECO:0000313" key="9">
    <source>
        <dbReference type="EMBL" id="SVA01129.1"/>
    </source>
</evidence>
<evidence type="ECO:0000256" key="7">
    <source>
        <dbReference type="ARBA" id="ARBA00023150"/>
    </source>
</evidence>
<evidence type="ECO:0000256" key="1">
    <source>
        <dbReference type="ARBA" id="ARBA00022490"/>
    </source>
</evidence>
<dbReference type="CDD" id="cd02503">
    <property type="entry name" value="MobA"/>
    <property type="match status" value="1"/>
</dbReference>
<organism evidence="9">
    <name type="scientific">marine metagenome</name>
    <dbReference type="NCBI Taxonomy" id="408172"/>
    <lineage>
        <taxon>unclassified sequences</taxon>
        <taxon>metagenomes</taxon>
        <taxon>ecological metagenomes</taxon>
    </lineage>
</organism>
<dbReference type="Gene3D" id="3.90.550.10">
    <property type="entry name" value="Spore Coat Polysaccharide Biosynthesis Protein SpsA, Chain A"/>
    <property type="match status" value="1"/>
</dbReference>
<protein>
    <recommendedName>
        <fullName evidence="8">MobA-like NTP transferase domain-containing protein</fullName>
    </recommendedName>
</protein>
<dbReference type="HAMAP" id="MF_00316">
    <property type="entry name" value="MobA"/>
    <property type="match status" value="1"/>
</dbReference>
<dbReference type="SUPFAM" id="SSF53448">
    <property type="entry name" value="Nucleotide-diphospho-sugar transferases"/>
    <property type="match status" value="1"/>
</dbReference>
<evidence type="ECO:0000256" key="4">
    <source>
        <dbReference type="ARBA" id="ARBA00022741"/>
    </source>
</evidence>
<keyword evidence="1" id="KW-0963">Cytoplasm</keyword>
<feature type="domain" description="MobA-like NTP transferase" evidence="8">
    <location>
        <begin position="7"/>
        <end position="163"/>
    </location>
</feature>
<accession>A0A381SCB4</accession>
<keyword evidence="4" id="KW-0547">Nucleotide-binding</keyword>
<name>A0A381SCB4_9ZZZZ</name>
<gene>
    <name evidence="9" type="ORF">METZ01_LOCUS53983</name>
</gene>
<keyword evidence="2" id="KW-0808">Transferase</keyword>
<dbReference type="Pfam" id="PF12804">
    <property type="entry name" value="NTP_transf_3"/>
    <property type="match status" value="1"/>
</dbReference>
<dbReference type="GO" id="GO:0016779">
    <property type="term" value="F:nucleotidyltransferase activity"/>
    <property type="evidence" value="ECO:0007669"/>
    <property type="project" value="TreeGrafter"/>
</dbReference>
<keyword evidence="5" id="KW-0460">Magnesium</keyword>
<proteinExistence type="inferred from homology"/>
<keyword evidence="6" id="KW-0342">GTP-binding</keyword>
<dbReference type="AlphaFoldDB" id="A0A381SCB4"/>
<dbReference type="EMBL" id="UINC01002872">
    <property type="protein sequence ID" value="SVA01129.1"/>
    <property type="molecule type" value="Genomic_DNA"/>
</dbReference>
<evidence type="ECO:0000259" key="8">
    <source>
        <dbReference type="Pfam" id="PF12804"/>
    </source>
</evidence>
<keyword evidence="3" id="KW-0479">Metal-binding</keyword>
<evidence type="ECO:0000256" key="5">
    <source>
        <dbReference type="ARBA" id="ARBA00022842"/>
    </source>
</evidence>
<dbReference type="GO" id="GO:0005525">
    <property type="term" value="F:GTP binding"/>
    <property type="evidence" value="ECO:0007669"/>
    <property type="project" value="UniProtKB-KW"/>
</dbReference>
<reference evidence="9" key="1">
    <citation type="submission" date="2018-05" db="EMBL/GenBank/DDBJ databases">
        <authorList>
            <person name="Lanie J.A."/>
            <person name="Ng W.-L."/>
            <person name="Kazmierczak K.M."/>
            <person name="Andrzejewski T.M."/>
            <person name="Davidsen T.M."/>
            <person name="Wayne K.J."/>
            <person name="Tettelin H."/>
            <person name="Glass J.I."/>
            <person name="Rusch D."/>
            <person name="Podicherti R."/>
            <person name="Tsui H.-C.T."/>
            <person name="Winkler M.E."/>
        </authorList>
    </citation>
    <scope>NUCLEOTIDE SEQUENCE</scope>
</reference>
<evidence type="ECO:0000256" key="2">
    <source>
        <dbReference type="ARBA" id="ARBA00022679"/>
    </source>
</evidence>
<dbReference type="InterPro" id="IPR013482">
    <property type="entry name" value="Molybde_CF_guanTrfase"/>
</dbReference>
<dbReference type="GO" id="GO:0046872">
    <property type="term" value="F:metal ion binding"/>
    <property type="evidence" value="ECO:0007669"/>
    <property type="project" value="UniProtKB-KW"/>
</dbReference>
<sequence>MKKQYGAIILAGGLSSRMGQDKASLEIEGQTLLERLLLILYPLVAETVVIRAPGQSMPHLSQELQDWVRVGWDSVTAQGPLQGIVDALPLLSSEIDKVFLLTCDLPYLTGEWLETLRDIMTDEYDLVCTEEDNITNPLLALYRRPVLEPAAKLLSEGKRRPFLLWEGWRMARLSAPEETPWICQDVNTPDDYKKAQRFFHERE</sequence>
<keyword evidence="7" id="KW-0501">Molybdenum cofactor biosynthesis</keyword>
<evidence type="ECO:0000256" key="6">
    <source>
        <dbReference type="ARBA" id="ARBA00023134"/>
    </source>
</evidence>
<evidence type="ECO:0000256" key="3">
    <source>
        <dbReference type="ARBA" id="ARBA00022723"/>
    </source>
</evidence>
<dbReference type="PANTHER" id="PTHR19136">
    <property type="entry name" value="MOLYBDENUM COFACTOR GUANYLYLTRANSFERASE"/>
    <property type="match status" value="1"/>
</dbReference>
<dbReference type="InterPro" id="IPR025877">
    <property type="entry name" value="MobA-like_NTP_Trfase"/>
</dbReference>
<dbReference type="PANTHER" id="PTHR19136:SF81">
    <property type="entry name" value="MOLYBDENUM COFACTOR GUANYLYLTRANSFERASE"/>
    <property type="match status" value="1"/>
</dbReference>